<dbReference type="EMBL" id="CAMXCT020006390">
    <property type="protein sequence ID" value="CAL1167886.1"/>
    <property type="molecule type" value="Genomic_DNA"/>
</dbReference>
<feature type="non-terminal residue" evidence="2">
    <location>
        <position position="863"/>
    </location>
</feature>
<name>A0A9P1DQP7_9DINO</name>
<evidence type="ECO:0000313" key="2">
    <source>
        <dbReference type="EMBL" id="CAI4014511.1"/>
    </source>
</evidence>
<dbReference type="Proteomes" id="UP001152797">
    <property type="component" value="Unassembled WGS sequence"/>
</dbReference>
<keyword evidence="4" id="KW-1185">Reference proteome</keyword>
<sequence length="863" mass="96197">QDIASQARALVPEAAHRRAQTRLEADEWDAPVYDHQALTKQGGISIAPKNSIAEIVQRIGYTTNPVALVVTEPPEALGLRGYPRKKVTCTVSYINDQGERSTTQVQKFLIQLGFGAEVSQTFQGPKVQIMTTMRPMIAKFPPRHHWPTGQIPASTVAQEVEQHIPRHAFDDIISRESQSAALLVHMDYINALLRASGVNGAFYKLRMSEQESPMELLWLPDEFDLPGALALAKNDGAYGVVEKGKEAAYRYAIRFRTVEALQEFATKHSVPDTSHLGRWRLSGAHTAIGIHGCLAFLTAHSWEEVQILFLKQDEIIFLASKCGQLGPMHYEFDGSMRQLRFKALNKRAEFLSKEASQASRTTTTRVNRRTDARVSQEAFLKQVMPDSSTAPGKEQAKRPTVAKTGDTPEPKATKFALAPLRIEARSCFMNKDYILKWYTTLPRVRQEKTLDNLSAVEQWLSSDHLAQFEALIAQPFSNHIGLQLAALLEKAIEENDRADKQARILKWKQSLRRANRAALSDLEQDVLGITELLVIPPAARAYHIDAVSVENVCTMSDHATFGQGAHQMCTDVSELRKVRFTMPRMKEWFIALDASVNGDGRFWDPAGFTQCKFNSQSCMDECHGKESLSLCWVTPTSSLHADSADEGLRVFDQITTQKATSKVLKNGMQLFRVHRRWFISRLTENKLIHILYGNMQPNRKGSSKGKKGAERDLVTDPDEAFRLEISSSLPEAAMIWTQPRLFDADWTVPCRNAFELSSEEGDLVSISDTMIKMNAKLDGLTPAIGSAGAIQFLEAHGWTVEVIQPAALQCFHVRALDEHVCNEWDGGIPSCSSKPASKTDCAGKKVGRSTKFGVDVKAEAPKQ</sequence>
<reference evidence="3 4" key="2">
    <citation type="submission" date="2024-05" db="EMBL/GenBank/DDBJ databases">
        <authorList>
            <person name="Chen Y."/>
            <person name="Shah S."/>
            <person name="Dougan E. K."/>
            <person name="Thang M."/>
            <person name="Chan C."/>
        </authorList>
    </citation>
    <scope>NUCLEOTIDE SEQUENCE [LARGE SCALE GENOMIC DNA]</scope>
</reference>
<feature type="region of interest" description="Disordered" evidence="1">
    <location>
        <begin position="383"/>
        <end position="410"/>
    </location>
</feature>
<reference evidence="2" key="1">
    <citation type="submission" date="2022-10" db="EMBL/GenBank/DDBJ databases">
        <authorList>
            <person name="Chen Y."/>
            <person name="Dougan E. K."/>
            <person name="Chan C."/>
            <person name="Rhodes N."/>
            <person name="Thang M."/>
        </authorList>
    </citation>
    <scope>NUCLEOTIDE SEQUENCE</scope>
</reference>
<gene>
    <name evidence="2" type="ORF">C1SCF055_LOCUS39413</name>
</gene>
<evidence type="ECO:0000256" key="1">
    <source>
        <dbReference type="SAM" id="MobiDB-lite"/>
    </source>
</evidence>
<evidence type="ECO:0000313" key="4">
    <source>
        <dbReference type="Proteomes" id="UP001152797"/>
    </source>
</evidence>
<dbReference type="AlphaFoldDB" id="A0A9P1DQP7"/>
<proteinExistence type="predicted"/>
<organism evidence="2">
    <name type="scientific">Cladocopium goreaui</name>
    <dbReference type="NCBI Taxonomy" id="2562237"/>
    <lineage>
        <taxon>Eukaryota</taxon>
        <taxon>Sar</taxon>
        <taxon>Alveolata</taxon>
        <taxon>Dinophyceae</taxon>
        <taxon>Suessiales</taxon>
        <taxon>Symbiodiniaceae</taxon>
        <taxon>Cladocopium</taxon>
    </lineage>
</organism>
<dbReference type="OrthoDB" id="444702at2759"/>
<accession>A0A9P1DQP7</accession>
<dbReference type="EMBL" id="CAMXCT010006390">
    <property type="protein sequence ID" value="CAI4014511.1"/>
    <property type="molecule type" value="Genomic_DNA"/>
</dbReference>
<evidence type="ECO:0000313" key="3">
    <source>
        <dbReference type="EMBL" id="CAL4801823.1"/>
    </source>
</evidence>
<comment type="caution">
    <text evidence="2">The sequence shown here is derived from an EMBL/GenBank/DDBJ whole genome shotgun (WGS) entry which is preliminary data.</text>
</comment>
<dbReference type="EMBL" id="CAMXCT030006390">
    <property type="protein sequence ID" value="CAL4801823.1"/>
    <property type="molecule type" value="Genomic_DNA"/>
</dbReference>
<feature type="non-terminal residue" evidence="2">
    <location>
        <position position="1"/>
    </location>
</feature>
<protein>
    <submittedName>
        <fullName evidence="2">Uncharacterized protein</fullName>
    </submittedName>
</protein>